<name>A0A369TCN1_9PROT</name>
<dbReference type="PANTHER" id="PTHR43334">
    <property type="entry name" value="ACETATE--COA LIGASE [ADP-FORMING]"/>
    <property type="match status" value="1"/>
</dbReference>
<dbReference type="GO" id="GO:0006099">
    <property type="term" value="P:tricarboxylic acid cycle"/>
    <property type="evidence" value="ECO:0007669"/>
    <property type="project" value="UniProtKB-KW"/>
</dbReference>
<evidence type="ECO:0000313" key="9">
    <source>
        <dbReference type="EMBL" id="RDD63093.1"/>
    </source>
</evidence>
<dbReference type="Gene3D" id="3.30.470.20">
    <property type="entry name" value="ATP-grasp fold, B domain"/>
    <property type="match status" value="1"/>
</dbReference>
<sequence>MSIRNLKALFQPRSVALIGASRRPHSVGKVLARNLFHSGFEGPIMPVHREQEAVEGVLAYPSVRDLPRVPDLGVIATPPDVVADVVRDLGEMGTRAAVIITAGFGEGGREEGQTRRQAVLDAARPYTLRLVGPNCVGLMLPALGLNASFAHISPLKGDLAFVTQSGAMVTAMLDWATPRGIGFSHIVSLGDKIDVDFGDTLDYLASDGRNRAILLYVEAITDARKFMSAARAAARTKPVIVIKGGRQAEGAKAVSSHTGALAGSDAVYDAAFRRAGMLRVYDLRELFDAAETLATSPPITGERMAILTNGGGLGVLAVDALIGGGGKLAELSQDTLGKLNAVLPDTWSRGNPVDIIGDAPGERYAEALKILLDEPDADAVLVLNCPVAVADSTDAAHAVIRTLGGRRHPVFTSWLGEGAAQEARQLFSERRIPSYETPEDAVRGFLHLVRYRRNQDELMETPPSIPTDFEPDPAAARKPVDAALAAGNQWLSEAESKTVLAAYGLPIVETRTASTPEEAVQAAEAIGFPVALKILSPDITHKSEVGGVKLELEDADGVRSAAEAMLRRVARNRPDARVDGFTVQRMVRRAGAHELIIGATEDVLFGPVLLFGQGGTAVEVLRDQSLALPPLNMNLAHRMMADTRVYRLLEGYRDQPRAALDEIAMALIKLSQLIIDLPEIAEVDINPLLADDKAVVALDARIKVQQPTVTGTRRLAIRPYPKQLEERTRTHDGLEVMLRPIRPEDEPALREAFKKLSPEDVRLRFFTPIRELSHQFAARLTQIDYNREMALVATTPDKPEDLLGVVRITMDPDNRRGEYAVVVRSDLKGRGLGYLLMNRIIAYARARGTAEVVGDVLAENRGMLDMCKELGFDQHHDPEDPQLIHVRLTLNKRAA</sequence>
<dbReference type="PROSITE" id="PS50975">
    <property type="entry name" value="ATP_GRASP"/>
    <property type="match status" value="1"/>
</dbReference>
<evidence type="ECO:0000256" key="4">
    <source>
        <dbReference type="ARBA" id="ARBA00022840"/>
    </source>
</evidence>
<dbReference type="Pfam" id="PF00583">
    <property type="entry name" value="Acetyltransf_1"/>
    <property type="match status" value="1"/>
</dbReference>
<dbReference type="Pfam" id="PF13549">
    <property type="entry name" value="ATP-grasp_5"/>
    <property type="match status" value="1"/>
</dbReference>
<keyword evidence="9" id="KW-0808">Transferase</keyword>
<evidence type="ECO:0000256" key="3">
    <source>
        <dbReference type="ARBA" id="ARBA00022741"/>
    </source>
</evidence>
<dbReference type="InterPro" id="IPR032875">
    <property type="entry name" value="Succ_CoA_lig_flav_dom"/>
</dbReference>
<dbReference type="Pfam" id="PF19045">
    <property type="entry name" value="Ligase_CoA_2"/>
    <property type="match status" value="1"/>
</dbReference>
<dbReference type="CDD" id="cd04301">
    <property type="entry name" value="NAT_SF"/>
    <property type="match status" value="1"/>
</dbReference>
<dbReference type="InterPro" id="IPR016102">
    <property type="entry name" value="Succinyl-CoA_synth-like"/>
</dbReference>
<evidence type="ECO:0000259" key="7">
    <source>
        <dbReference type="PROSITE" id="PS50975"/>
    </source>
</evidence>
<dbReference type="GO" id="GO:0016747">
    <property type="term" value="F:acyltransferase activity, transferring groups other than amino-acyl groups"/>
    <property type="evidence" value="ECO:0007669"/>
    <property type="project" value="InterPro"/>
</dbReference>
<feature type="domain" description="ATP-grasp" evidence="7">
    <location>
        <begin position="497"/>
        <end position="533"/>
    </location>
</feature>
<keyword evidence="10" id="KW-1185">Reference proteome</keyword>
<protein>
    <submittedName>
        <fullName evidence="9">GNAT family N-acetyltransferase</fullName>
    </submittedName>
</protein>
<accession>A0A369TCN1</accession>
<dbReference type="SUPFAM" id="SSF55729">
    <property type="entry name" value="Acyl-CoA N-acyltransferases (Nat)"/>
    <property type="match status" value="1"/>
</dbReference>
<comment type="caution">
    <text evidence="9">The sequence shown here is derived from an EMBL/GenBank/DDBJ whole genome shotgun (WGS) entry which is preliminary data.</text>
</comment>
<dbReference type="GO" id="GO:0043758">
    <property type="term" value="F:acetate-CoA ligase (ADP-forming) activity"/>
    <property type="evidence" value="ECO:0007669"/>
    <property type="project" value="InterPro"/>
</dbReference>
<dbReference type="Pfam" id="PF13380">
    <property type="entry name" value="CoA_binding_2"/>
    <property type="match status" value="1"/>
</dbReference>
<dbReference type="SMART" id="SM00881">
    <property type="entry name" value="CoA_binding"/>
    <property type="match status" value="1"/>
</dbReference>
<dbReference type="AlphaFoldDB" id="A0A369TCN1"/>
<dbReference type="InterPro" id="IPR003781">
    <property type="entry name" value="CoA-bd"/>
</dbReference>
<dbReference type="InterPro" id="IPR016181">
    <property type="entry name" value="Acyl_CoA_acyltransferase"/>
</dbReference>
<evidence type="ECO:0000313" key="10">
    <source>
        <dbReference type="Proteomes" id="UP000253941"/>
    </source>
</evidence>
<dbReference type="SUPFAM" id="SSF56059">
    <property type="entry name" value="Glutathione synthetase ATP-binding domain-like"/>
    <property type="match status" value="1"/>
</dbReference>
<dbReference type="InterPro" id="IPR011761">
    <property type="entry name" value="ATP-grasp"/>
</dbReference>
<dbReference type="Gene3D" id="3.40.630.30">
    <property type="match status" value="1"/>
</dbReference>
<dbReference type="Gene3D" id="3.40.50.720">
    <property type="entry name" value="NAD(P)-binding Rossmann-like Domain"/>
    <property type="match status" value="1"/>
</dbReference>
<evidence type="ECO:0000256" key="1">
    <source>
        <dbReference type="ARBA" id="ARBA00022532"/>
    </source>
</evidence>
<keyword evidence="3 6" id="KW-0547">Nucleotide-binding</keyword>
<dbReference type="InterPro" id="IPR013815">
    <property type="entry name" value="ATP_grasp_subdomain_1"/>
</dbReference>
<dbReference type="RefSeq" id="WP_114581043.1">
    <property type="nucleotide sequence ID" value="NZ_QPMH01000003.1"/>
</dbReference>
<dbReference type="FunFam" id="3.30.1490.20:FF:000020">
    <property type="entry name" value="Protein lysine acetyltransferase"/>
    <property type="match status" value="1"/>
</dbReference>
<dbReference type="PROSITE" id="PS51186">
    <property type="entry name" value="GNAT"/>
    <property type="match status" value="1"/>
</dbReference>
<dbReference type="Gene3D" id="3.40.50.261">
    <property type="entry name" value="Succinyl-CoA synthetase domains"/>
    <property type="match status" value="2"/>
</dbReference>
<keyword evidence="2" id="KW-0436">Ligase</keyword>
<dbReference type="InterPro" id="IPR000182">
    <property type="entry name" value="GNAT_dom"/>
</dbReference>
<keyword evidence="1" id="KW-0816">Tricarboxylic acid cycle</keyword>
<keyword evidence="4 6" id="KW-0067">ATP-binding</keyword>
<evidence type="ECO:0000259" key="8">
    <source>
        <dbReference type="PROSITE" id="PS51186"/>
    </source>
</evidence>
<reference evidence="9 10" key="1">
    <citation type="submission" date="2018-07" db="EMBL/GenBank/DDBJ databases">
        <title>Venubactetium sediminum gen. nov., sp. nov., isolated from a marine solar saltern.</title>
        <authorList>
            <person name="Wang S."/>
        </authorList>
    </citation>
    <scope>NUCLEOTIDE SEQUENCE [LARGE SCALE GENOMIC DNA]</scope>
    <source>
        <strain evidence="9 10">WD2A32</strain>
    </source>
</reference>
<dbReference type="GO" id="GO:0046872">
    <property type="term" value="F:metal ion binding"/>
    <property type="evidence" value="ECO:0007669"/>
    <property type="project" value="InterPro"/>
</dbReference>
<dbReference type="GO" id="GO:0005524">
    <property type="term" value="F:ATP binding"/>
    <property type="evidence" value="ECO:0007669"/>
    <property type="project" value="UniProtKB-UniRule"/>
</dbReference>
<dbReference type="SUPFAM" id="SSF52210">
    <property type="entry name" value="Succinyl-CoA synthetase domains"/>
    <property type="match status" value="2"/>
</dbReference>
<dbReference type="InterPro" id="IPR051538">
    <property type="entry name" value="Acyl-CoA_Synth/Transferase"/>
</dbReference>
<dbReference type="PANTHER" id="PTHR43334:SF1">
    <property type="entry name" value="3-HYDROXYPROPIONATE--COA LIGASE [ADP-FORMING]"/>
    <property type="match status" value="1"/>
</dbReference>
<dbReference type="Pfam" id="PF13607">
    <property type="entry name" value="Succ_CoA_lig"/>
    <property type="match status" value="1"/>
</dbReference>
<dbReference type="SUPFAM" id="SSF51735">
    <property type="entry name" value="NAD(P)-binding Rossmann-fold domains"/>
    <property type="match status" value="1"/>
</dbReference>
<evidence type="ECO:0000256" key="2">
    <source>
        <dbReference type="ARBA" id="ARBA00022598"/>
    </source>
</evidence>
<proteinExistence type="inferred from homology"/>
<dbReference type="InterPro" id="IPR036291">
    <property type="entry name" value="NAD(P)-bd_dom_sf"/>
</dbReference>
<comment type="similarity">
    <text evidence="5">In the N-terminal section; belongs to the acetate CoA ligase alpha subunit family.</text>
</comment>
<feature type="domain" description="N-acetyltransferase" evidence="8">
    <location>
        <begin position="736"/>
        <end position="893"/>
    </location>
</feature>
<dbReference type="EMBL" id="QPMH01000003">
    <property type="protein sequence ID" value="RDD63093.1"/>
    <property type="molecule type" value="Genomic_DNA"/>
</dbReference>
<dbReference type="Proteomes" id="UP000253941">
    <property type="component" value="Unassembled WGS sequence"/>
</dbReference>
<gene>
    <name evidence="9" type="ORF">DRB17_04805</name>
</gene>
<dbReference type="Gene3D" id="3.30.1490.20">
    <property type="entry name" value="ATP-grasp fold, A domain"/>
    <property type="match status" value="1"/>
</dbReference>
<evidence type="ECO:0000256" key="5">
    <source>
        <dbReference type="ARBA" id="ARBA00060888"/>
    </source>
</evidence>
<dbReference type="InterPro" id="IPR043938">
    <property type="entry name" value="Ligase_CoA_dom"/>
</dbReference>
<evidence type="ECO:0000256" key="6">
    <source>
        <dbReference type="PROSITE-ProRule" id="PRU00409"/>
    </source>
</evidence>
<organism evidence="9 10">
    <name type="scientific">Ferruginivarius sediminum</name>
    <dbReference type="NCBI Taxonomy" id="2661937"/>
    <lineage>
        <taxon>Bacteria</taxon>
        <taxon>Pseudomonadati</taxon>
        <taxon>Pseudomonadota</taxon>
        <taxon>Alphaproteobacteria</taxon>
        <taxon>Rhodospirillales</taxon>
        <taxon>Rhodospirillaceae</taxon>
        <taxon>Ferruginivarius</taxon>
    </lineage>
</organism>